<protein>
    <submittedName>
        <fullName evidence="2">PKD domain-containing protein</fullName>
    </submittedName>
</protein>
<evidence type="ECO:0000313" key="2">
    <source>
        <dbReference type="EMBL" id="PFG36969.1"/>
    </source>
</evidence>
<reference evidence="2 3" key="1">
    <citation type="submission" date="2017-10" db="EMBL/GenBank/DDBJ databases">
        <title>Sequencing the genomes of 1000 actinobacteria strains.</title>
        <authorList>
            <person name="Klenk H.-P."/>
        </authorList>
    </citation>
    <scope>NUCLEOTIDE SEQUENCE [LARGE SCALE GENOMIC DNA]</scope>
    <source>
        <strain evidence="2 3">DSM 21574</strain>
    </source>
</reference>
<gene>
    <name evidence="2" type="ORF">ATL41_1713</name>
</gene>
<accession>A0A2A9EFF6</accession>
<dbReference type="AlphaFoldDB" id="A0A2A9EFF6"/>
<dbReference type="EMBL" id="PDJH01000001">
    <property type="protein sequence ID" value="PFG36969.1"/>
    <property type="molecule type" value="Genomic_DNA"/>
</dbReference>
<dbReference type="InterPro" id="IPR035986">
    <property type="entry name" value="PKD_dom_sf"/>
</dbReference>
<dbReference type="InterPro" id="IPR013783">
    <property type="entry name" value="Ig-like_fold"/>
</dbReference>
<dbReference type="Proteomes" id="UP000221394">
    <property type="component" value="Unassembled WGS sequence"/>
</dbReference>
<organism evidence="2 3">
    <name type="scientific">Flavimobilis soli</name>
    <dbReference type="NCBI Taxonomy" id="442709"/>
    <lineage>
        <taxon>Bacteria</taxon>
        <taxon>Bacillati</taxon>
        <taxon>Actinomycetota</taxon>
        <taxon>Actinomycetes</taxon>
        <taxon>Micrococcales</taxon>
        <taxon>Jonesiaceae</taxon>
        <taxon>Flavimobilis</taxon>
    </lineage>
</organism>
<evidence type="ECO:0000313" key="3">
    <source>
        <dbReference type="Proteomes" id="UP000221394"/>
    </source>
</evidence>
<evidence type="ECO:0000259" key="1">
    <source>
        <dbReference type="PROSITE" id="PS50093"/>
    </source>
</evidence>
<comment type="caution">
    <text evidence="2">The sequence shown here is derived from an EMBL/GenBank/DDBJ whole genome shotgun (WGS) entry which is preliminary data.</text>
</comment>
<dbReference type="Pfam" id="PF00801">
    <property type="entry name" value="PKD"/>
    <property type="match status" value="1"/>
</dbReference>
<dbReference type="InterPro" id="IPR000601">
    <property type="entry name" value="PKD_dom"/>
</dbReference>
<dbReference type="SUPFAM" id="SSF49299">
    <property type="entry name" value="PKD domain"/>
    <property type="match status" value="1"/>
</dbReference>
<dbReference type="PROSITE" id="PS50093">
    <property type="entry name" value="PKD"/>
    <property type="match status" value="1"/>
</dbReference>
<feature type="domain" description="PKD" evidence="1">
    <location>
        <begin position="66"/>
        <end position="112"/>
    </location>
</feature>
<sequence>MIPGEGDLIDDVRRAFAEMTITAPPVTVIDGRGWTFVQIDTIVYSDDTPQTLTTTVGGTPVEIRATPVEWRWDFGDKTKPLTTTKPGGPYPDKTVTHVYTRLGTYTVTLTTTWQGQWRLVGETQWRDVDGQNTTTSTSEPFTTHEIRTRLVTPPG</sequence>
<proteinExistence type="predicted"/>
<dbReference type="GO" id="GO:0005975">
    <property type="term" value="P:carbohydrate metabolic process"/>
    <property type="evidence" value="ECO:0007669"/>
    <property type="project" value="UniProtKB-ARBA"/>
</dbReference>
<keyword evidence="3" id="KW-1185">Reference proteome</keyword>
<dbReference type="Gene3D" id="2.60.40.10">
    <property type="entry name" value="Immunoglobulins"/>
    <property type="match status" value="1"/>
</dbReference>
<name>A0A2A9EFF6_9MICO</name>